<evidence type="ECO:0000313" key="7">
    <source>
        <dbReference type="Proteomes" id="UP000621859"/>
    </source>
</evidence>
<comment type="similarity">
    <text evidence="1">Belongs to the Gfa family.</text>
</comment>
<name>A0ABQ2PSR6_9NEIS</name>
<evidence type="ECO:0000259" key="5">
    <source>
        <dbReference type="PROSITE" id="PS51891"/>
    </source>
</evidence>
<dbReference type="Proteomes" id="UP000621859">
    <property type="component" value="Unassembled WGS sequence"/>
</dbReference>
<accession>A0ABQ2PSR6</accession>
<dbReference type="InterPro" id="IPR011057">
    <property type="entry name" value="Mss4-like_sf"/>
</dbReference>
<gene>
    <name evidence="6" type="ORF">GCM10010971_38230</name>
</gene>
<dbReference type="PROSITE" id="PS51891">
    <property type="entry name" value="CENP_V_GFA"/>
    <property type="match status" value="1"/>
</dbReference>
<dbReference type="PANTHER" id="PTHR33337">
    <property type="entry name" value="GFA DOMAIN-CONTAINING PROTEIN"/>
    <property type="match status" value="1"/>
</dbReference>
<dbReference type="Gene3D" id="2.170.150.70">
    <property type="match status" value="1"/>
</dbReference>
<evidence type="ECO:0000256" key="3">
    <source>
        <dbReference type="ARBA" id="ARBA00022833"/>
    </source>
</evidence>
<comment type="caution">
    <text evidence="6">The sequence shown here is derived from an EMBL/GenBank/DDBJ whole genome shotgun (WGS) entry which is preliminary data.</text>
</comment>
<evidence type="ECO:0000256" key="4">
    <source>
        <dbReference type="ARBA" id="ARBA00023239"/>
    </source>
</evidence>
<dbReference type="RefSeq" id="WP_188697959.1">
    <property type="nucleotide sequence ID" value="NZ_BMLY01000009.1"/>
</dbReference>
<protein>
    <submittedName>
        <fullName evidence="6">Alanine acetyltransferase</fullName>
    </submittedName>
</protein>
<dbReference type="InterPro" id="IPR006913">
    <property type="entry name" value="CENP-V/GFA"/>
</dbReference>
<keyword evidence="3" id="KW-0862">Zinc</keyword>
<evidence type="ECO:0000313" key="6">
    <source>
        <dbReference type="EMBL" id="GGP28004.1"/>
    </source>
</evidence>
<feature type="domain" description="CENP-V/GFA" evidence="5">
    <location>
        <begin position="3"/>
        <end position="133"/>
    </location>
</feature>
<keyword evidence="4" id="KW-0456">Lyase</keyword>
<keyword evidence="2" id="KW-0479">Metal-binding</keyword>
<keyword evidence="7" id="KW-1185">Reference proteome</keyword>
<sequence>MLLEGSCQCGAVSFTVECPHPLPYQRCYCSICRKTQGGGGYAINLGALADTLNIHGREHIRMYHARVKNPEDAHAHISSGERHFCGECGTALWVYDAEWPELIHPFASAIDTPLPKTPETVHMMLEFKPGWVDVNFKQQDQKFQRYSRESIAEFHERVGGVSPPSGEAERGD</sequence>
<dbReference type="EMBL" id="BMLY01000009">
    <property type="protein sequence ID" value="GGP28004.1"/>
    <property type="molecule type" value="Genomic_DNA"/>
</dbReference>
<reference evidence="7" key="1">
    <citation type="journal article" date="2019" name="Int. J. Syst. Evol. Microbiol.">
        <title>The Global Catalogue of Microorganisms (GCM) 10K type strain sequencing project: providing services to taxonomists for standard genome sequencing and annotation.</title>
        <authorList>
            <consortium name="The Broad Institute Genomics Platform"/>
            <consortium name="The Broad Institute Genome Sequencing Center for Infectious Disease"/>
            <person name="Wu L."/>
            <person name="Ma J."/>
        </authorList>
    </citation>
    <scope>NUCLEOTIDE SEQUENCE [LARGE SCALE GENOMIC DNA]</scope>
    <source>
        <strain evidence="7">CGMCC 1.8860</strain>
    </source>
</reference>
<evidence type="ECO:0000256" key="2">
    <source>
        <dbReference type="ARBA" id="ARBA00022723"/>
    </source>
</evidence>
<dbReference type="Pfam" id="PF04828">
    <property type="entry name" value="GFA"/>
    <property type="match status" value="1"/>
</dbReference>
<evidence type="ECO:0000256" key="1">
    <source>
        <dbReference type="ARBA" id="ARBA00005495"/>
    </source>
</evidence>
<proteinExistence type="inferred from homology"/>
<dbReference type="PANTHER" id="PTHR33337:SF44">
    <property type="entry name" value="DUF636 DOMAIN PROTEIN (AFU_ORTHOLOGUE AFUA_1G09754)"/>
    <property type="match status" value="1"/>
</dbReference>
<organism evidence="6 7">
    <name type="scientific">Silvimonas amylolytica</name>
    <dbReference type="NCBI Taxonomy" id="449663"/>
    <lineage>
        <taxon>Bacteria</taxon>
        <taxon>Pseudomonadati</taxon>
        <taxon>Pseudomonadota</taxon>
        <taxon>Betaproteobacteria</taxon>
        <taxon>Neisseriales</taxon>
        <taxon>Chitinibacteraceae</taxon>
        <taxon>Silvimonas</taxon>
    </lineage>
</organism>
<dbReference type="SUPFAM" id="SSF51316">
    <property type="entry name" value="Mss4-like"/>
    <property type="match status" value="1"/>
</dbReference>